<dbReference type="RefSeq" id="WP_074461403.1">
    <property type="nucleotide sequence ID" value="NZ_FMUR01000004.1"/>
</dbReference>
<proteinExistence type="predicted"/>
<dbReference type="OrthoDB" id="2003367at2"/>
<organism evidence="1 2">
    <name type="scientific">Butyrivibrio hungatei</name>
    <dbReference type="NCBI Taxonomy" id="185008"/>
    <lineage>
        <taxon>Bacteria</taxon>
        <taxon>Bacillati</taxon>
        <taxon>Bacillota</taxon>
        <taxon>Clostridia</taxon>
        <taxon>Lachnospirales</taxon>
        <taxon>Lachnospiraceae</taxon>
        <taxon>Butyrivibrio</taxon>
    </lineage>
</organism>
<gene>
    <name evidence="1" type="ORF">SAMN02910451_00635</name>
</gene>
<dbReference type="EMBL" id="FMUR01000004">
    <property type="protein sequence ID" value="SCX87496.1"/>
    <property type="molecule type" value="Genomic_DNA"/>
</dbReference>
<evidence type="ECO:0000313" key="2">
    <source>
        <dbReference type="Proteomes" id="UP000183047"/>
    </source>
</evidence>
<protein>
    <recommendedName>
        <fullName evidence="3">LXG domain-containing protein</fullName>
    </recommendedName>
</protein>
<name>A0A1G5BBJ4_9FIRM</name>
<keyword evidence="2" id="KW-1185">Reference proteome</keyword>
<evidence type="ECO:0008006" key="3">
    <source>
        <dbReference type="Google" id="ProtNLM"/>
    </source>
</evidence>
<dbReference type="Proteomes" id="UP000183047">
    <property type="component" value="Unassembled WGS sequence"/>
</dbReference>
<reference evidence="2" key="1">
    <citation type="submission" date="2016-10" db="EMBL/GenBank/DDBJ databases">
        <authorList>
            <person name="Varghese N."/>
            <person name="Submissions S."/>
        </authorList>
    </citation>
    <scope>NUCLEOTIDE SEQUENCE [LARGE SCALE GENOMIC DNA]</scope>
    <source>
        <strain evidence="2">XBD2006</strain>
    </source>
</reference>
<evidence type="ECO:0000313" key="1">
    <source>
        <dbReference type="EMBL" id="SCX87496.1"/>
    </source>
</evidence>
<accession>A0A1G5BBJ4</accession>
<sequence>MMLVLNDMSEYLEYDAEKTNRFIDDLLHALEAYNSKAAMLYSVYGRYCSNDTFVGETADKSKLYISAHQKFLDDKYELQSAIYKKYCEIANTFRDTVDASPIARIKMPVLKKVRSDYQRVSESMDYHGRKVMHLAQELDDEFGEFADFETPDFASAIYVFEDFCYGSGFLDKCINKLLEFDRWSSYTVDKTGFFDAEKDMQKKLRTTANLLDSMTVYQPDIAKNSIELTMLGAKIGTALGIMGVQDAVNSKKELDAKVDKWLSPNYKLSPEEVKEAQQLVRKELGSLKYDPILGCPILRTNEEKAIYKRYSALANKVSKLGSFMMGVRKPIYNLVDFTLDCSDFIMSHTTGLIIEKGSSLIDHCFGTDTNKYIHLFVNSYKDFRGDFDKEMEAAIENSKLQNSKEFKAGEVTGVLILYYFTSELSASFEVGKDVGFAAKQAKENIQDLVLDTRELYQELSKDGELSKSDWMLLGENVAGNFSMNLFFGGFSEVTDIFKPTKELNLKRVEKVAEEAENVKKVEKAVDGTSDVTKVAGDTAEDVAKTAKETGKVVNSSWVNDVQSKTPKELLEEGWDDVTNPKMAANTTSREFRDPNLGITIRYDKGVEGAYGFEAVDHYHILNPDCTNKKIDYYLDIDGNPVGKGSRASHIVIKGEG</sequence>
<dbReference type="AlphaFoldDB" id="A0A1G5BBJ4"/>